<evidence type="ECO:0000313" key="1">
    <source>
        <dbReference type="EMBL" id="KAJ0030249.1"/>
    </source>
</evidence>
<evidence type="ECO:0000313" key="2">
    <source>
        <dbReference type="Proteomes" id="UP001163603"/>
    </source>
</evidence>
<reference evidence="2" key="1">
    <citation type="journal article" date="2023" name="G3 (Bethesda)">
        <title>Genome assembly and association tests identify interacting loci associated with vigor, precocity, and sex in interspecific pistachio rootstocks.</title>
        <authorList>
            <person name="Palmer W."/>
            <person name="Jacygrad E."/>
            <person name="Sagayaradj S."/>
            <person name="Cavanaugh K."/>
            <person name="Han R."/>
            <person name="Bertier L."/>
            <person name="Beede B."/>
            <person name="Kafkas S."/>
            <person name="Golino D."/>
            <person name="Preece J."/>
            <person name="Michelmore R."/>
        </authorList>
    </citation>
    <scope>NUCLEOTIDE SEQUENCE [LARGE SCALE GENOMIC DNA]</scope>
</reference>
<accession>A0ACC0Y5I1</accession>
<sequence>MLFAGSGRNSLISVTKQILFLLKFEAKEPKQERIRLREDLREAKDSSHYDLFPQSASLTLKERSRRTGDSTQRRRFTELSYEDQVEQLRASVDFLVELCDTVSPAKEGNFSNWSHQAVDFILDEFLAFHIDRVAIVHGIKGSYCISACTRAGQHVAVGWVGFGGVTDGLARHETSSWHIAYGLSIGRYGCHQYSQSEELVLEAHQHLSFGENIRLGYGSWEIFVGLVFI</sequence>
<comment type="caution">
    <text evidence="1">The sequence shown here is derived from an EMBL/GenBank/DDBJ whole genome shotgun (WGS) entry which is preliminary data.</text>
</comment>
<proteinExistence type="predicted"/>
<keyword evidence="2" id="KW-1185">Reference proteome</keyword>
<dbReference type="Proteomes" id="UP001163603">
    <property type="component" value="Chromosome 8"/>
</dbReference>
<organism evidence="1 2">
    <name type="scientific">Pistacia integerrima</name>
    <dbReference type="NCBI Taxonomy" id="434235"/>
    <lineage>
        <taxon>Eukaryota</taxon>
        <taxon>Viridiplantae</taxon>
        <taxon>Streptophyta</taxon>
        <taxon>Embryophyta</taxon>
        <taxon>Tracheophyta</taxon>
        <taxon>Spermatophyta</taxon>
        <taxon>Magnoliopsida</taxon>
        <taxon>eudicotyledons</taxon>
        <taxon>Gunneridae</taxon>
        <taxon>Pentapetalae</taxon>
        <taxon>rosids</taxon>
        <taxon>malvids</taxon>
        <taxon>Sapindales</taxon>
        <taxon>Anacardiaceae</taxon>
        <taxon>Pistacia</taxon>
    </lineage>
</organism>
<name>A0ACC0Y5I1_9ROSI</name>
<protein>
    <submittedName>
        <fullName evidence="1">Uncharacterized protein</fullName>
    </submittedName>
</protein>
<dbReference type="EMBL" id="CM047743">
    <property type="protein sequence ID" value="KAJ0030249.1"/>
    <property type="molecule type" value="Genomic_DNA"/>
</dbReference>
<gene>
    <name evidence="1" type="ORF">Pint_14362</name>
</gene>